<evidence type="ECO:0000313" key="2">
    <source>
        <dbReference type="EMBL" id="MFD2092389.1"/>
    </source>
</evidence>
<dbReference type="RefSeq" id="WP_376876175.1">
    <property type="nucleotide sequence ID" value="NZ_JBHUHP010000010.1"/>
</dbReference>
<evidence type="ECO:0008006" key="4">
    <source>
        <dbReference type="Google" id="ProtNLM"/>
    </source>
</evidence>
<keyword evidence="1" id="KW-0812">Transmembrane</keyword>
<comment type="caution">
    <text evidence="2">The sequence shown here is derived from an EMBL/GenBank/DDBJ whole genome shotgun (WGS) entry which is preliminary data.</text>
</comment>
<keyword evidence="1" id="KW-0472">Membrane</keyword>
<dbReference type="EMBL" id="JBHUHP010000010">
    <property type="protein sequence ID" value="MFD2092389.1"/>
    <property type="molecule type" value="Genomic_DNA"/>
</dbReference>
<reference evidence="3" key="1">
    <citation type="journal article" date="2019" name="Int. J. Syst. Evol. Microbiol.">
        <title>The Global Catalogue of Microorganisms (GCM) 10K type strain sequencing project: providing services to taxonomists for standard genome sequencing and annotation.</title>
        <authorList>
            <consortium name="The Broad Institute Genomics Platform"/>
            <consortium name="The Broad Institute Genome Sequencing Center for Infectious Disease"/>
            <person name="Wu L."/>
            <person name="Ma J."/>
        </authorList>
    </citation>
    <scope>NUCLEOTIDE SEQUENCE [LARGE SCALE GENOMIC DNA]</scope>
    <source>
        <strain evidence="3">JCM 3338</strain>
    </source>
</reference>
<evidence type="ECO:0000256" key="1">
    <source>
        <dbReference type="SAM" id="Phobius"/>
    </source>
</evidence>
<accession>A0ABW4XDZ8</accession>
<protein>
    <recommendedName>
        <fullName evidence="4">Cobalt/nickel transport protein</fullName>
    </recommendedName>
</protein>
<feature type="transmembrane region" description="Helical" evidence="1">
    <location>
        <begin position="61"/>
        <end position="85"/>
    </location>
</feature>
<dbReference type="Proteomes" id="UP001597402">
    <property type="component" value="Unassembled WGS sequence"/>
</dbReference>
<evidence type="ECO:0000313" key="3">
    <source>
        <dbReference type="Proteomes" id="UP001597402"/>
    </source>
</evidence>
<organism evidence="2 3">
    <name type="scientific">Blastococcus deserti</name>
    <dbReference type="NCBI Taxonomy" id="2259033"/>
    <lineage>
        <taxon>Bacteria</taxon>
        <taxon>Bacillati</taxon>
        <taxon>Actinomycetota</taxon>
        <taxon>Actinomycetes</taxon>
        <taxon>Geodermatophilales</taxon>
        <taxon>Geodermatophilaceae</taxon>
        <taxon>Blastococcus</taxon>
    </lineage>
</organism>
<proteinExistence type="predicted"/>
<sequence>MTAAHRRVIIIGAVGFLLVVAGLATSLLASVEPVTAHTGGYAPCAETPSCADLPWTVGVTAAQLVGAGLVALGAVLVAGVAGWLWRDAAVGS</sequence>
<keyword evidence="3" id="KW-1185">Reference proteome</keyword>
<gene>
    <name evidence="2" type="ORF">ACFSHS_12500</name>
</gene>
<keyword evidence="1" id="KW-1133">Transmembrane helix</keyword>
<name>A0ABW4XDZ8_9ACTN</name>